<name>A0A838B532_9HYPH</name>
<dbReference type="RefSeq" id="WP_181057993.1">
    <property type="nucleotide sequence ID" value="NZ_JACDTY010000005.1"/>
</dbReference>
<dbReference type="Proteomes" id="UP000558284">
    <property type="component" value="Unassembled WGS sequence"/>
</dbReference>
<keyword evidence="1" id="KW-0472">Membrane</keyword>
<comment type="caution">
    <text evidence="2">The sequence shown here is derived from an EMBL/GenBank/DDBJ whole genome shotgun (WGS) entry which is preliminary data.</text>
</comment>
<evidence type="ECO:0000313" key="3">
    <source>
        <dbReference type="Proteomes" id="UP000558284"/>
    </source>
</evidence>
<organism evidence="2 3">
    <name type="scientific">Mesorhizobium neociceri</name>
    <dbReference type="NCBI Taxonomy" id="1307853"/>
    <lineage>
        <taxon>Bacteria</taxon>
        <taxon>Pseudomonadati</taxon>
        <taxon>Pseudomonadota</taxon>
        <taxon>Alphaproteobacteria</taxon>
        <taxon>Hyphomicrobiales</taxon>
        <taxon>Phyllobacteriaceae</taxon>
        <taxon>Mesorhizobium</taxon>
    </lineage>
</organism>
<proteinExistence type="predicted"/>
<sequence length="53" mass="5858">MSKLLALVFIGIMLIQIIKPLGWPGLRRRGDFWKLALLAMAAISLAGVLGHWT</sequence>
<reference evidence="2 3" key="1">
    <citation type="submission" date="2020-07" db="EMBL/GenBank/DDBJ databases">
        <title>Definition of the novel symbiovar canariense within Mesorhizobium novociceri, a new species of genus Mesorhizobium nodulating Cicer canariense in the Caldera de Taburiente National Park (La Palma, Canary Islands).</title>
        <authorList>
            <person name="Leon-Barrios M."/>
            <person name="Perez-Yepez J."/>
            <person name="Flores-Felix J.D."/>
            <person name="Ramirez-Baena M.H."/>
            <person name="Pulido-Suarez L."/>
            <person name="Igual J.M."/>
            <person name="Velazquez E."/>
            <person name="Peix A."/>
        </authorList>
    </citation>
    <scope>NUCLEOTIDE SEQUENCE [LARGE SCALE GENOMIC DNA]</scope>
    <source>
        <strain evidence="2 3">CCANP35</strain>
    </source>
</reference>
<keyword evidence="1" id="KW-1133">Transmembrane helix</keyword>
<dbReference type="EMBL" id="JACDTY010000005">
    <property type="protein sequence ID" value="MBA1141197.1"/>
    <property type="molecule type" value="Genomic_DNA"/>
</dbReference>
<accession>A0A838B532</accession>
<keyword evidence="1" id="KW-0812">Transmembrane</keyword>
<gene>
    <name evidence="2" type="ORF">H0241_13145</name>
</gene>
<evidence type="ECO:0000313" key="2">
    <source>
        <dbReference type="EMBL" id="MBA1141197.1"/>
    </source>
</evidence>
<feature type="transmembrane region" description="Helical" evidence="1">
    <location>
        <begin position="35"/>
        <end position="52"/>
    </location>
</feature>
<evidence type="ECO:0000256" key="1">
    <source>
        <dbReference type="SAM" id="Phobius"/>
    </source>
</evidence>
<feature type="transmembrane region" description="Helical" evidence="1">
    <location>
        <begin position="6"/>
        <end position="23"/>
    </location>
</feature>
<dbReference type="AlphaFoldDB" id="A0A838B532"/>
<keyword evidence="3" id="KW-1185">Reference proteome</keyword>
<protein>
    <submittedName>
        <fullName evidence="2">Uncharacterized protein</fullName>
    </submittedName>
</protein>